<name>A0ACC0DYV9_9BASI</name>
<proteinExistence type="predicted"/>
<reference evidence="2" key="1">
    <citation type="journal article" date="2018" name="BMC Genomics">
        <title>Genomic insights into host adaptation between the wheat stripe rust pathogen (Puccinia striiformis f. sp. tritici) and the barley stripe rust pathogen (Puccinia striiformis f. sp. hordei).</title>
        <authorList>
            <person name="Xia C."/>
            <person name="Wang M."/>
            <person name="Yin C."/>
            <person name="Cornejo O.E."/>
            <person name="Hulbert S.H."/>
            <person name="Chen X."/>
        </authorList>
    </citation>
    <scope>NUCLEOTIDE SEQUENCE [LARGE SCALE GENOMIC DNA]</scope>
    <source>
        <strain evidence="2">93-210</strain>
    </source>
</reference>
<dbReference type="EMBL" id="CM045877">
    <property type="protein sequence ID" value="KAI7940634.1"/>
    <property type="molecule type" value="Genomic_DNA"/>
</dbReference>
<gene>
    <name evidence="1" type="ORF">MJO28_012919</name>
</gene>
<organism evidence="1 2">
    <name type="scientific">Puccinia striiformis f. sp. tritici</name>
    <dbReference type="NCBI Taxonomy" id="168172"/>
    <lineage>
        <taxon>Eukaryota</taxon>
        <taxon>Fungi</taxon>
        <taxon>Dikarya</taxon>
        <taxon>Basidiomycota</taxon>
        <taxon>Pucciniomycotina</taxon>
        <taxon>Pucciniomycetes</taxon>
        <taxon>Pucciniales</taxon>
        <taxon>Pucciniaceae</taxon>
        <taxon>Puccinia</taxon>
    </lineage>
</organism>
<protein>
    <submittedName>
        <fullName evidence="1">Uncharacterized protein</fullName>
    </submittedName>
</protein>
<evidence type="ECO:0000313" key="2">
    <source>
        <dbReference type="Proteomes" id="UP001060170"/>
    </source>
</evidence>
<reference evidence="2" key="2">
    <citation type="journal article" date="2018" name="Mol. Plant Microbe Interact.">
        <title>Genome sequence resources for the wheat stripe rust pathogen (Puccinia striiformis f. sp. tritici) and the barley stripe rust pathogen (Puccinia striiformis f. sp. hordei).</title>
        <authorList>
            <person name="Xia C."/>
            <person name="Wang M."/>
            <person name="Yin C."/>
            <person name="Cornejo O.E."/>
            <person name="Hulbert S.H."/>
            <person name="Chen X."/>
        </authorList>
    </citation>
    <scope>NUCLEOTIDE SEQUENCE [LARGE SCALE GENOMIC DNA]</scope>
    <source>
        <strain evidence="2">93-210</strain>
    </source>
</reference>
<evidence type="ECO:0000313" key="1">
    <source>
        <dbReference type="EMBL" id="KAI7940634.1"/>
    </source>
</evidence>
<reference evidence="1 2" key="3">
    <citation type="journal article" date="2022" name="Microbiol. Spectr.">
        <title>Folding features and dynamics of 3D genome architecture in plant fungal pathogens.</title>
        <authorList>
            <person name="Xia C."/>
        </authorList>
    </citation>
    <scope>NUCLEOTIDE SEQUENCE [LARGE SCALE GENOMIC DNA]</scope>
    <source>
        <strain evidence="1 2">93-210</strain>
    </source>
</reference>
<comment type="caution">
    <text evidence="1">The sequence shown here is derived from an EMBL/GenBank/DDBJ whole genome shotgun (WGS) entry which is preliminary data.</text>
</comment>
<accession>A0ACC0DYV9</accession>
<keyword evidence="2" id="KW-1185">Reference proteome</keyword>
<sequence length="76" mass="8610">MLKEKMKDRISNVGQPPTLFESTNHQITSPLARNQAAPPERVRYPAIPASPALSMSQYKHSVFARGGICKLEFWRK</sequence>
<dbReference type="Proteomes" id="UP001060170">
    <property type="component" value="Chromosome 13"/>
</dbReference>
<feature type="non-terminal residue" evidence="1">
    <location>
        <position position="76"/>
    </location>
</feature>